<dbReference type="SUPFAM" id="SSF53335">
    <property type="entry name" value="S-adenosyl-L-methionine-dependent methyltransferases"/>
    <property type="match status" value="1"/>
</dbReference>
<evidence type="ECO:0000256" key="1">
    <source>
        <dbReference type="ARBA" id="ARBA00001643"/>
    </source>
</evidence>
<feature type="binding site" evidence="11">
    <location>
        <position position="149"/>
    </location>
    <ligand>
        <name>S-adenosyl-L-methionine</name>
        <dbReference type="ChEBI" id="CHEBI:59789"/>
    </ligand>
</feature>
<dbReference type="PIRSF" id="PIRSF015852">
    <property type="entry name" value="RRNA_mtase_Grm"/>
    <property type="match status" value="1"/>
</dbReference>
<keyword evidence="9" id="KW-0046">Antibiotic resistance</keyword>
<dbReference type="EC" id="2.1.1.179" evidence="3"/>
<dbReference type="InterPro" id="IPR029063">
    <property type="entry name" value="SAM-dependent_MTases_sf"/>
</dbReference>
<dbReference type="Gene3D" id="3.40.50.150">
    <property type="entry name" value="Vaccinia Virus protein VP39"/>
    <property type="match status" value="1"/>
</dbReference>
<accession>A0A059P1C2</accession>
<comment type="similarity">
    <text evidence="2">Belongs to the methyltransferase superfamily. Aminoglycoside resistance family.</text>
</comment>
<dbReference type="InterPro" id="IPR010769">
    <property type="entry name" value="rRNA_MeTrfase_GmN_bac"/>
</dbReference>
<dbReference type="AlphaFoldDB" id="A0A059P1C2"/>
<evidence type="ECO:0000256" key="8">
    <source>
        <dbReference type="ARBA" id="ARBA00022691"/>
    </source>
</evidence>
<evidence type="ECO:0000256" key="2">
    <source>
        <dbReference type="ARBA" id="ARBA00005487"/>
    </source>
</evidence>
<evidence type="ECO:0000256" key="11">
    <source>
        <dbReference type="PIRSR" id="PIRSR015852-1"/>
    </source>
</evidence>
<keyword evidence="7 12" id="KW-0808">Transferase</keyword>
<evidence type="ECO:0000256" key="9">
    <source>
        <dbReference type="ARBA" id="ARBA00023251"/>
    </source>
</evidence>
<reference evidence="12" key="1">
    <citation type="submission" date="2011-02" db="EMBL/GenBank/DDBJ databases">
        <authorList>
            <person name="Hong W."/>
            <person name="Zhang G."/>
            <person name="Lin Y."/>
            <person name="Rao Y."/>
        </authorList>
    </citation>
    <scope>NUCLEOTIDE SEQUENCE</scope>
    <source>
        <strain evidence="12">HP</strain>
    </source>
</reference>
<dbReference type="GO" id="GO:0008649">
    <property type="term" value="F:rRNA methyltransferase activity"/>
    <property type="evidence" value="ECO:0007669"/>
    <property type="project" value="InterPro"/>
</dbReference>
<dbReference type="Gene3D" id="1.10.8.10">
    <property type="entry name" value="DNA helicase RuvA subunit, C-terminal domain"/>
    <property type="match status" value="1"/>
</dbReference>
<evidence type="ECO:0000256" key="10">
    <source>
        <dbReference type="ARBA" id="ARBA00033062"/>
    </source>
</evidence>
<evidence type="ECO:0000256" key="3">
    <source>
        <dbReference type="ARBA" id="ARBA00012300"/>
    </source>
</evidence>
<sequence length="268" mass="29951">MTVSPAVEKVIVRLTSAAKYRDVHPETIADLVRREGRATGDAAELERLVRARLHKVAALHLLTARPAALRRALDRADLDDPQARREWCRQVLAGHFSTAERLPDLDTFYPTLFGLVPPPETVADIACALNPFTLPWMREVSDARYVGYDFNATFVALGNAFLARTYPESEIRHEEVLTDGHQVSADLALLLKTYHCMEGRRPGAGLALVDRLACWHVVVSFPTRAMNGRAAVFVPRHVEELAELARDRGWRWSRATLPSEDLVAIDKG</sequence>
<evidence type="ECO:0000256" key="6">
    <source>
        <dbReference type="ARBA" id="ARBA00022603"/>
    </source>
</evidence>
<keyword evidence="6 12" id="KW-0489">Methyltransferase</keyword>
<evidence type="ECO:0000313" key="12">
    <source>
        <dbReference type="EMBL" id="AEA35372.1"/>
    </source>
</evidence>
<evidence type="ECO:0000256" key="4">
    <source>
        <dbReference type="ARBA" id="ARBA00015154"/>
    </source>
</evidence>
<feature type="binding site" evidence="11">
    <location>
        <begin position="95"/>
        <end position="101"/>
    </location>
    <ligand>
        <name>S-adenosyl-L-methionine</name>
        <dbReference type="ChEBI" id="CHEBI:59789"/>
    </ligand>
</feature>
<dbReference type="EMBL" id="JF431003">
    <property type="protein sequence ID" value="AEA35372.1"/>
    <property type="molecule type" value="Genomic_DNA"/>
</dbReference>
<proteinExistence type="inferred from homology"/>
<keyword evidence="8 11" id="KW-0949">S-adenosyl-L-methionine</keyword>
<feature type="binding site" evidence="11">
    <location>
        <position position="126"/>
    </location>
    <ligand>
        <name>S-adenosyl-L-methionine</name>
        <dbReference type="ChEBI" id="CHEBI:59789"/>
    </ligand>
</feature>
<feature type="binding site" evidence="11">
    <location>
        <position position="191"/>
    </location>
    <ligand>
        <name>S-adenosyl-L-methionine</name>
        <dbReference type="ChEBI" id="CHEBI:59789"/>
    </ligand>
</feature>
<dbReference type="GO" id="GO:0046677">
    <property type="term" value="P:response to antibiotic"/>
    <property type="evidence" value="ECO:0007669"/>
    <property type="project" value="UniProtKB-KW"/>
</dbReference>
<evidence type="ECO:0000256" key="7">
    <source>
        <dbReference type="ARBA" id="ARBA00022679"/>
    </source>
</evidence>
<comment type="catalytic activity">
    <reaction evidence="1">
        <text>guanosine(1405) in 16S rRNA + S-adenosyl-L-methionine = N(7)-methylguanosine(1405) in 16S rRNA + S-adenosyl-L-homocysteine</text>
        <dbReference type="Rhea" id="RHEA:42772"/>
        <dbReference type="Rhea" id="RHEA-COMP:10225"/>
        <dbReference type="Rhea" id="RHEA-COMP:10226"/>
        <dbReference type="ChEBI" id="CHEBI:57856"/>
        <dbReference type="ChEBI" id="CHEBI:59789"/>
        <dbReference type="ChEBI" id="CHEBI:74269"/>
        <dbReference type="ChEBI" id="CHEBI:74480"/>
        <dbReference type="EC" id="2.1.1.179"/>
    </reaction>
</comment>
<keyword evidence="5" id="KW-0698">rRNA processing</keyword>
<dbReference type="Pfam" id="PF07091">
    <property type="entry name" value="FmrO"/>
    <property type="match status" value="1"/>
</dbReference>
<evidence type="ECO:0000256" key="5">
    <source>
        <dbReference type="ARBA" id="ARBA00022552"/>
    </source>
</evidence>
<name>A0A059P1C2_9ACTN</name>
<dbReference type="InterPro" id="IPR025981">
    <property type="entry name" value="rRNA_MeTrfase"/>
</dbReference>
<protein>
    <recommendedName>
        <fullName evidence="4">16S rRNA (guanine(1405)-N(7))-methyltransferase</fullName>
        <ecNumber evidence="3">2.1.1.179</ecNumber>
    </recommendedName>
    <alternativeName>
        <fullName evidence="10">16S rRNA m7G1405 methyltransferase</fullName>
    </alternativeName>
</protein>
<organism evidence="12">
    <name type="scientific">Micromonospora inyonensis</name>
    <dbReference type="NCBI Taxonomy" id="47866"/>
    <lineage>
        <taxon>Bacteria</taxon>
        <taxon>Bacillati</taxon>
        <taxon>Actinomycetota</taxon>
        <taxon>Actinomycetes</taxon>
        <taxon>Micromonosporales</taxon>
        <taxon>Micromonosporaceae</taxon>
        <taxon>Micromonospora</taxon>
    </lineage>
</organism>